<dbReference type="PANTHER" id="PTHR45947">
    <property type="entry name" value="SULFOQUINOVOSYL TRANSFERASE SQD2"/>
    <property type="match status" value="1"/>
</dbReference>
<evidence type="ECO:0000259" key="1">
    <source>
        <dbReference type="Pfam" id="PF00534"/>
    </source>
</evidence>
<keyword evidence="3" id="KW-0808">Transferase</keyword>
<dbReference type="PANTHER" id="PTHR45947:SF3">
    <property type="entry name" value="SULFOQUINOVOSYL TRANSFERASE SQD2"/>
    <property type="match status" value="1"/>
</dbReference>
<dbReference type="Proteomes" id="UP000658258">
    <property type="component" value="Unassembled WGS sequence"/>
</dbReference>
<sequence>MRILFLTYQGDMAGSTNSIAFLCRGLAKRGHQVYLGIRKESLLWQLVEDSNVVRVPMSFGGKFDLNNWKQIRDVVRQHRIELINAQSSHDRYTSIFANKFFGLGTKIVHTRRQMPLSLGGPVQRFLYNHWTDGIVAVSRQVKEELVKLGFNEANIKVIHNGTPTEKYAHIDMHKTEALRSKFAISENDFVLGCVSRIKNQIQIIKALAHVEQPVKMIFCGIEATEEMKEIIAGYRAAHQVFFEGHVEGDNILPYYKLFDAKILASTMEGLSQSLLEAMALKVPVIATAYAGNLDLIEDRENGLLFEDGDIEKIAELIQRVRSDQSLRNTLIANGKITALQKFNIDRTIANYEEYFQSLVTEN</sequence>
<keyword evidence="4" id="KW-1185">Reference proteome</keyword>
<proteinExistence type="predicted"/>
<dbReference type="EMBL" id="BNAG01000003">
    <property type="protein sequence ID" value="GHE65763.1"/>
    <property type="molecule type" value="Genomic_DNA"/>
</dbReference>
<protein>
    <submittedName>
        <fullName evidence="3">Glycosyl transferase family 1</fullName>
    </submittedName>
</protein>
<dbReference type="Pfam" id="PF00534">
    <property type="entry name" value="Glycos_transf_1"/>
    <property type="match status" value="1"/>
</dbReference>
<feature type="domain" description="Glycosyltransferase subfamily 4-like N-terminal" evidence="2">
    <location>
        <begin position="14"/>
        <end position="165"/>
    </location>
</feature>
<organism evidence="3 4">
    <name type="scientific">Roseivirga thermotolerans</name>
    <dbReference type="NCBI Taxonomy" id="1758176"/>
    <lineage>
        <taxon>Bacteria</taxon>
        <taxon>Pseudomonadati</taxon>
        <taxon>Bacteroidota</taxon>
        <taxon>Cytophagia</taxon>
        <taxon>Cytophagales</taxon>
        <taxon>Roseivirgaceae</taxon>
        <taxon>Roseivirga</taxon>
    </lineage>
</organism>
<dbReference type="Pfam" id="PF13439">
    <property type="entry name" value="Glyco_transf_4"/>
    <property type="match status" value="1"/>
</dbReference>
<dbReference type="RefSeq" id="WP_189630227.1">
    <property type="nucleotide sequence ID" value="NZ_BNAG01000003.1"/>
</dbReference>
<dbReference type="InterPro" id="IPR028098">
    <property type="entry name" value="Glyco_trans_4-like_N"/>
</dbReference>
<dbReference type="InterPro" id="IPR050194">
    <property type="entry name" value="Glycosyltransferase_grp1"/>
</dbReference>
<reference evidence="4" key="1">
    <citation type="journal article" date="2019" name="Int. J. Syst. Evol. Microbiol.">
        <title>The Global Catalogue of Microorganisms (GCM) 10K type strain sequencing project: providing services to taxonomists for standard genome sequencing and annotation.</title>
        <authorList>
            <consortium name="The Broad Institute Genomics Platform"/>
            <consortium name="The Broad Institute Genome Sequencing Center for Infectious Disease"/>
            <person name="Wu L."/>
            <person name="Ma J."/>
        </authorList>
    </citation>
    <scope>NUCLEOTIDE SEQUENCE [LARGE SCALE GENOMIC DNA]</scope>
    <source>
        <strain evidence="4">CGMCC 1.15111</strain>
    </source>
</reference>
<dbReference type="SUPFAM" id="SSF53756">
    <property type="entry name" value="UDP-Glycosyltransferase/glycogen phosphorylase"/>
    <property type="match status" value="1"/>
</dbReference>
<dbReference type="InterPro" id="IPR001296">
    <property type="entry name" value="Glyco_trans_1"/>
</dbReference>
<name>A0ABQ3I7M7_9BACT</name>
<feature type="domain" description="Glycosyl transferase family 1" evidence="1">
    <location>
        <begin position="176"/>
        <end position="335"/>
    </location>
</feature>
<dbReference type="GO" id="GO:0016740">
    <property type="term" value="F:transferase activity"/>
    <property type="evidence" value="ECO:0007669"/>
    <property type="project" value="UniProtKB-KW"/>
</dbReference>
<dbReference type="CDD" id="cd03801">
    <property type="entry name" value="GT4_PimA-like"/>
    <property type="match status" value="1"/>
</dbReference>
<evidence type="ECO:0000259" key="2">
    <source>
        <dbReference type="Pfam" id="PF13439"/>
    </source>
</evidence>
<gene>
    <name evidence="3" type="ORF">GCM10011340_21150</name>
</gene>
<accession>A0ABQ3I7M7</accession>
<comment type="caution">
    <text evidence="3">The sequence shown here is derived from an EMBL/GenBank/DDBJ whole genome shotgun (WGS) entry which is preliminary data.</text>
</comment>
<evidence type="ECO:0000313" key="3">
    <source>
        <dbReference type="EMBL" id="GHE65763.1"/>
    </source>
</evidence>
<dbReference type="Gene3D" id="3.40.50.2000">
    <property type="entry name" value="Glycogen Phosphorylase B"/>
    <property type="match status" value="2"/>
</dbReference>
<evidence type="ECO:0000313" key="4">
    <source>
        <dbReference type="Proteomes" id="UP000658258"/>
    </source>
</evidence>